<sequence>MRHDELADDAASKLNIDERTDAVPTNEDAATRLRYELKHSFSHVSTKDITGSFIAASKELRPGQLVKDEYFPLFDAVSALEIMDPKMDSGYIPPDDQGSDEFDVAASMSAEEAVWLIDQLICQEMAWHEGHPLSQTLFRSLHIDRLLSPENRYPYTFFEDQKDQKRTDLNDGESITHKVVRAYCLSLVKAMECVLELMQTQSWYDEEDFVPHLFGRDLLPRVTIDDARYYVEEALQYLATNTLAEDTRMALEHRLVMRKNMLNNFVDFIPRERKPKWQEVIGDFARVKERHSLGKPIEAAFSDSVQRRLATSAPPRPSVSLSWEFACGKWSKFFDDNESIGDLTGFWIRQSPHCLKRAVWVFSERHAHAYTRALMQFVLLDGGLISGDVQHIDLLLTDIRDLVLAGSDIADPSSFQIEVPTDPRHRTSRILEDFMDKAFDEYLMLYRSVCQNRCRTRRLLTQAMSVWEGLEKEAFDADQKLSKISPQPVLPDSDGAPTSLAPLSFWTRSHKLQVIESCIQLGFELDIYFPDELGQMYCYLCSIVEQRIVILEHLERFVRFRMMQNTSAGNTMYVSQTLASEDWIRSLLVTARASGMLAASSSRLWRLLVALKVIEPPLRPYATPQLWFEARMKTYLTTSDAPPMDGFSNARRVDEPVQESFYFIEEANKEVKSDLQQLKQMKPDHLKCIGTYEQWKVEVKQLETTLVAMNVQVHLLKRLCDRHGIKQSIGRESLKGLVDITVPEVGRRYHKWWVVPLLKEKP</sequence>
<accession>A0A9P4PZ09</accession>
<dbReference type="Pfam" id="PF25789">
    <property type="entry name" value="TPR_NAA35"/>
    <property type="match status" value="1"/>
</dbReference>
<reference evidence="6" key="1">
    <citation type="journal article" date="2020" name="Stud. Mycol.">
        <title>101 Dothideomycetes genomes: a test case for predicting lifestyles and emergence of pathogens.</title>
        <authorList>
            <person name="Haridas S."/>
            <person name="Albert R."/>
            <person name="Binder M."/>
            <person name="Bloem J."/>
            <person name="Labutti K."/>
            <person name="Salamov A."/>
            <person name="Andreopoulos B."/>
            <person name="Baker S."/>
            <person name="Barry K."/>
            <person name="Bills G."/>
            <person name="Bluhm B."/>
            <person name="Cannon C."/>
            <person name="Castanera R."/>
            <person name="Culley D."/>
            <person name="Daum C."/>
            <person name="Ezra D."/>
            <person name="Gonzalez J."/>
            <person name="Henrissat B."/>
            <person name="Kuo A."/>
            <person name="Liang C."/>
            <person name="Lipzen A."/>
            <person name="Lutzoni F."/>
            <person name="Magnuson J."/>
            <person name="Mondo S."/>
            <person name="Nolan M."/>
            <person name="Ohm R."/>
            <person name="Pangilinan J."/>
            <person name="Park H.-J."/>
            <person name="Ramirez L."/>
            <person name="Alfaro M."/>
            <person name="Sun H."/>
            <person name="Tritt A."/>
            <person name="Yoshinaga Y."/>
            <person name="Zwiers L.-H."/>
            <person name="Turgeon B."/>
            <person name="Goodwin S."/>
            <person name="Spatafora J."/>
            <person name="Crous P."/>
            <person name="Grigoriev I."/>
        </authorList>
    </citation>
    <scope>NUCLEOTIDE SEQUENCE</scope>
    <source>
        <strain evidence="6">CBS 116435</strain>
    </source>
</reference>
<keyword evidence="3" id="KW-0963">Cytoplasm</keyword>
<evidence type="ECO:0000259" key="5">
    <source>
        <dbReference type="Pfam" id="PF25789"/>
    </source>
</evidence>
<dbReference type="InterPro" id="IPR007244">
    <property type="entry name" value="Naa35_N"/>
</dbReference>
<comment type="similarity">
    <text evidence="2">Belongs to the MAK10 family.</text>
</comment>
<evidence type="ECO:0000313" key="6">
    <source>
        <dbReference type="EMBL" id="KAF2716425.1"/>
    </source>
</evidence>
<dbReference type="Proteomes" id="UP000799441">
    <property type="component" value="Unassembled WGS sequence"/>
</dbReference>
<dbReference type="AlphaFoldDB" id="A0A9P4PZ09"/>
<comment type="caution">
    <text evidence="6">The sequence shown here is derived from an EMBL/GenBank/DDBJ whole genome shotgun (WGS) entry which is preliminary data.</text>
</comment>
<dbReference type="InterPro" id="IPR057982">
    <property type="entry name" value="TPR_NAA35"/>
</dbReference>
<protein>
    <submittedName>
        <fullName evidence="6">Mak10-domain-containing protein</fullName>
    </submittedName>
</protein>
<keyword evidence="7" id="KW-1185">Reference proteome</keyword>
<evidence type="ECO:0000313" key="7">
    <source>
        <dbReference type="Proteomes" id="UP000799441"/>
    </source>
</evidence>
<dbReference type="InterPro" id="IPR057983">
    <property type="entry name" value="NAA35-like_N"/>
</dbReference>
<feature type="domain" description="NAA35-like N-terminal" evidence="4">
    <location>
        <begin position="62"/>
        <end position="225"/>
    </location>
</feature>
<evidence type="ECO:0000256" key="2">
    <source>
        <dbReference type="ARBA" id="ARBA00006289"/>
    </source>
</evidence>
<proteinExistence type="inferred from homology"/>
<dbReference type="Pfam" id="PF04112">
    <property type="entry name" value="Mak10"/>
    <property type="match status" value="1"/>
</dbReference>
<evidence type="ECO:0000259" key="4">
    <source>
        <dbReference type="Pfam" id="PF04112"/>
    </source>
</evidence>
<dbReference type="EMBL" id="MU003876">
    <property type="protein sequence ID" value="KAF2716425.1"/>
    <property type="molecule type" value="Genomic_DNA"/>
</dbReference>
<name>A0A9P4PZ09_9PEZI</name>
<organism evidence="6 7">
    <name type="scientific">Polychaeton citri CBS 116435</name>
    <dbReference type="NCBI Taxonomy" id="1314669"/>
    <lineage>
        <taxon>Eukaryota</taxon>
        <taxon>Fungi</taxon>
        <taxon>Dikarya</taxon>
        <taxon>Ascomycota</taxon>
        <taxon>Pezizomycotina</taxon>
        <taxon>Dothideomycetes</taxon>
        <taxon>Dothideomycetidae</taxon>
        <taxon>Capnodiales</taxon>
        <taxon>Capnodiaceae</taxon>
        <taxon>Polychaeton</taxon>
    </lineage>
</organism>
<dbReference type="OrthoDB" id="269405at2759"/>
<comment type="subcellular location">
    <subcellularLocation>
        <location evidence="1">Cytoplasm</location>
    </subcellularLocation>
</comment>
<dbReference type="GO" id="GO:0031417">
    <property type="term" value="C:NatC complex"/>
    <property type="evidence" value="ECO:0007669"/>
    <property type="project" value="InterPro"/>
</dbReference>
<evidence type="ECO:0000256" key="3">
    <source>
        <dbReference type="ARBA" id="ARBA00022490"/>
    </source>
</evidence>
<feature type="domain" description="NAA35-like TPR repeats" evidence="5">
    <location>
        <begin position="353"/>
        <end position="715"/>
    </location>
</feature>
<evidence type="ECO:0000256" key="1">
    <source>
        <dbReference type="ARBA" id="ARBA00004496"/>
    </source>
</evidence>
<dbReference type="PANTHER" id="PTHR21373">
    <property type="entry name" value="GLUCOSE REPRESSIBLE PROTEIN MAK10"/>
    <property type="match status" value="1"/>
</dbReference>
<gene>
    <name evidence="6" type="ORF">K431DRAFT_257568</name>
</gene>
<dbReference type="PANTHER" id="PTHR21373:SF0">
    <property type="entry name" value="N-ALPHA-ACETYLTRANSFERASE 35, NATC AUXILIARY SUBUNIT"/>
    <property type="match status" value="1"/>
</dbReference>